<gene>
    <name evidence="2" type="ORF">BT96DRAFT_934943</name>
</gene>
<keyword evidence="3" id="KW-1185">Reference proteome</keyword>
<protein>
    <submittedName>
        <fullName evidence="2">Uncharacterized protein</fullName>
    </submittedName>
</protein>
<evidence type="ECO:0000313" key="3">
    <source>
        <dbReference type="Proteomes" id="UP000799118"/>
    </source>
</evidence>
<evidence type="ECO:0000256" key="1">
    <source>
        <dbReference type="SAM" id="MobiDB-lite"/>
    </source>
</evidence>
<feature type="region of interest" description="Disordered" evidence="1">
    <location>
        <begin position="312"/>
        <end position="332"/>
    </location>
</feature>
<evidence type="ECO:0000313" key="2">
    <source>
        <dbReference type="EMBL" id="KAE9405458.1"/>
    </source>
</evidence>
<dbReference type="AlphaFoldDB" id="A0A6A4I7U0"/>
<organism evidence="2 3">
    <name type="scientific">Gymnopus androsaceus JB14</name>
    <dbReference type="NCBI Taxonomy" id="1447944"/>
    <lineage>
        <taxon>Eukaryota</taxon>
        <taxon>Fungi</taxon>
        <taxon>Dikarya</taxon>
        <taxon>Basidiomycota</taxon>
        <taxon>Agaricomycotina</taxon>
        <taxon>Agaricomycetes</taxon>
        <taxon>Agaricomycetidae</taxon>
        <taxon>Agaricales</taxon>
        <taxon>Marasmiineae</taxon>
        <taxon>Omphalotaceae</taxon>
        <taxon>Gymnopus</taxon>
    </lineage>
</organism>
<sequence length="332" mass="37372">MAKHIRCLAELLQVHQGHSWFVEFFLEPPAGPCTRMGVTVAVDQAFCAIVQSFTLRKFNLLTLNPDGDTPANRILTNTQKNTAVDAEPTLKLQQSANEGGSNNNTGSVSGKPCYRYSNPQKDIMQHLLPEYKNHSSKRKQAFDDIYSKHLMSNASFAKPASMTAEEWKRTLIKWFDNNIKKSGQTVKRDVEAQLKDVSPKAKHVGTADKNTLIQNHIPHPANPPSTNQSDTLSWAKLCDLAKFFNELTSGDMHIKSGRMVFAGSWGMTEEEISKDWNKLSVDEQNKWEKHAAAECNIQHGIKIKVALVDKNRYEKEEAGDSTETRDREKTTE</sequence>
<dbReference type="Proteomes" id="UP000799118">
    <property type="component" value="Unassembled WGS sequence"/>
</dbReference>
<reference evidence="2" key="1">
    <citation type="journal article" date="2019" name="Environ. Microbiol.">
        <title>Fungal ecological strategies reflected in gene transcription - a case study of two litter decomposers.</title>
        <authorList>
            <person name="Barbi F."/>
            <person name="Kohler A."/>
            <person name="Barry K."/>
            <person name="Baskaran P."/>
            <person name="Daum C."/>
            <person name="Fauchery L."/>
            <person name="Ihrmark K."/>
            <person name="Kuo A."/>
            <person name="LaButti K."/>
            <person name="Lipzen A."/>
            <person name="Morin E."/>
            <person name="Grigoriev I.V."/>
            <person name="Henrissat B."/>
            <person name="Lindahl B."/>
            <person name="Martin F."/>
        </authorList>
    </citation>
    <scope>NUCLEOTIDE SEQUENCE</scope>
    <source>
        <strain evidence="2">JB14</strain>
    </source>
</reference>
<accession>A0A6A4I7U0</accession>
<dbReference type="EMBL" id="ML769409">
    <property type="protein sequence ID" value="KAE9405458.1"/>
    <property type="molecule type" value="Genomic_DNA"/>
</dbReference>
<proteinExistence type="predicted"/>
<name>A0A6A4I7U0_9AGAR</name>